<evidence type="ECO:0000259" key="11">
    <source>
        <dbReference type="PROSITE" id="PS51192"/>
    </source>
</evidence>
<dbReference type="EMBL" id="PFIP01000060">
    <property type="protein sequence ID" value="PIX34590.1"/>
    <property type="molecule type" value="Genomic_DNA"/>
</dbReference>
<dbReference type="Pfam" id="PF04313">
    <property type="entry name" value="HSDR_N"/>
    <property type="match status" value="1"/>
</dbReference>
<name>A0A2M7PLD0_9BACT</name>
<dbReference type="Proteomes" id="UP000230646">
    <property type="component" value="Unassembled WGS sequence"/>
</dbReference>
<evidence type="ECO:0000256" key="10">
    <source>
        <dbReference type="RuleBase" id="RU364115"/>
    </source>
</evidence>
<reference evidence="14 15" key="1">
    <citation type="submission" date="2017-09" db="EMBL/GenBank/DDBJ databases">
        <title>Depth-based differentiation of microbial function through sediment-hosted aquifers and enrichment of novel symbionts in the deep terrestrial subsurface.</title>
        <authorList>
            <person name="Probst A.J."/>
            <person name="Ladd B."/>
            <person name="Jarett J.K."/>
            <person name="Geller-Mcgrath D.E."/>
            <person name="Sieber C.M."/>
            <person name="Emerson J.B."/>
            <person name="Anantharaman K."/>
            <person name="Thomas B.C."/>
            <person name="Malmstrom R."/>
            <person name="Stieglmeier M."/>
            <person name="Klingl A."/>
            <person name="Woyke T."/>
            <person name="Ryan C.M."/>
            <person name="Banfield J.F."/>
        </authorList>
    </citation>
    <scope>NUCLEOTIDE SEQUENCE [LARGE SCALE GENOMIC DNA]</scope>
    <source>
        <strain evidence="13">CG_4_10_14_3_um_filter_34_13</strain>
    </source>
</reference>
<dbReference type="InterPro" id="IPR014001">
    <property type="entry name" value="Helicase_ATP-bd"/>
</dbReference>
<dbReference type="CDD" id="cd18800">
    <property type="entry name" value="SF2_C_EcoR124I-like"/>
    <property type="match status" value="1"/>
</dbReference>
<evidence type="ECO:0000313" key="13">
    <source>
        <dbReference type="EMBL" id="PIY31221.1"/>
    </source>
</evidence>
<dbReference type="PANTHER" id="PTHR30195:SF15">
    <property type="entry name" value="TYPE I RESTRICTION ENZYME HINDI ENDONUCLEASE SUBUNIT"/>
    <property type="match status" value="1"/>
</dbReference>
<dbReference type="InterPro" id="IPR007409">
    <property type="entry name" value="Restrct_endonuc_type1_HsdR_N"/>
</dbReference>
<dbReference type="InterPro" id="IPR055180">
    <property type="entry name" value="HsdR_RecA-like_helicase_dom_2"/>
</dbReference>
<evidence type="ECO:0000256" key="7">
    <source>
        <dbReference type="ARBA" id="ARBA00022801"/>
    </source>
</evidence>
<evidence type="ECO:0000256" key="9">
    <source>
        <dbReference type="ARBA" id="ARBA00023125"/>
    </source>
</evidence>
<dbReference type="Pfam" id="PF18766">
    <property type="entry name" value="SWI2_SNF2"/>
    <property type="match status" value="1"/>
</dbReference>
<evidence type="ECO:0000256" key="1">
    <source>
        <dbReference type="ARBA" id="ARBA00000851"/>
    </source>
</evidence>
<dbReference type="InterPro" id="IPR040980">
    <property type="entry name" value="SWI2_SNF2"/>
</dbReference>
<dbReference type="NCBIfam" id="TIGR00348">
    <property type="entry name" value="hsdR"/>
    <property type="match status" value="1"/>
</dbReference>
<dbReference type="Proteomes" id="UP000231493">
    <property type="component" value="Unassembled WGS sequence"/>
</dbReference>
<comment type="catalytic activity">
    <reaction evidence="1 10">
        <text>Endonucleolytic cleavage of DNA to give random double-stranded fragments with terminal 5'-phosphates, ATP is simultaneously hydrolyzed.</text>
        <dbReference type="EC" id="3.1.21.3"/>
    </reaction>
</comment>
<keyword evidence="9 10" id="KW-0238">DNA-binding</keyword>
<keyword evidence="6" id="KW-0255">Endonuclease</keyword>
<dbReference type="GO" id="GO:0005524">
    <property type="term" value="F:ATP binding"/>
    <property type="evidence" value="ECO:0007669"/>
    <property type="project" value="UniProtKB-KW"/>
</dbReference>
<keyword evidence="8 10" id="KW-0067">ATP-binding</keyword>
<accession>A0A2M7K910</accession>
<feature type="domain" description="Helicase ATP-binding" evidence="11">
    <location>
        <begin position="276"/>
        <end position="439"/>
    </location>
</feature>
<dbReference type="PROSITE" id="PS51192">
    <property type="entry name" value="HELICASE_ATP_BIND_1"/>
    <property type="match status" value="1"/>
</dbReference>
<dbReference type="GO" id="GO:0003677">
    <property type="term" value="F:DNA binding"/>
    <property type="evidence" value="ECO:0007669"/>
    <property type="project" value="UniProtKB-KW"/>
</dbReference>
<dbReference type="InterPro" id="IPR051268">
    <property type="entry name" value="Type-I_R_enzyme_R_subunit"/>
</dbReference>
<dbReference type="CDD" id="cd18030">
    <property type="entry name" value="DEXHc_RE_I_HsdR"/>
    <property type="match status" value="1"/>
</dbReference>
<evidence type="ECO:0000256" key="3">
    <source>
        <dbReference type="ARBA" id="ARBA00022722"/>
    </source>
</evidence>
<evidence type="ECO:0000256" key="5">
    <source>
        <dbReference type="ARBA" id="ARBA00022747"/>
    </source>
</evidence>
<organism evidence="13 14">
    <name type="scientific">Candidatus Infernicultor aquiphilus</name>
    <dbReference type="NCBI Taxonomy" id="1805029"/>
    <lineage>
        <taxon>Bacteria</taxon>
        <taxon>Pseudomonadati</taxon>
        <taxon>Atribacterota</taxon>
        <taxon>Candidatus Phoenicimicrobiia</taxon>
        <taxon>Candidatus Pheonicimicrobiales</taxon>
        <taxon>Candidatus Phoenicimicrobiaceae</taxon>
        <taxon>Candidatus Infernicultor</taxon>
    </lineage>
</organism>
<dbReference type="Pfam" id="PF22679">
    <property type="entry name" value="T1R_D3-like"/>
    <property type="match status" value="1"/>
</dbReference>
<evidence type="ECO:0000313" key="14">
    <source>
        <dbReference type="Proteomes" id="UP000230646"/>
    </source>
</evidence>
<gene>
    <name evidence="13" type="ORF">COZ07_10070</name>
    <name evidence="12" type="ORF">COZ58_03420</name>
</gene>
<dbReference type="Gene3D" id="3.40.50.300">
    <property type="entry name" value="P-loop containing nucleotide triphosphate hydrolases"/>
    <property type="match status" value="2"/>
</dbReference>
<dbReference type="AlphaFoldDB" id="A0A2M7PLD0"/>
<dbReference type="GO" id="GO:0009307">
    <property type="term" value="P:DNA restriction-modification system"/>
    <property type="evidence" value="ECO:0007669"/>
    <property type="project" value="UniProtKB-KW"/>
</dbReference>
<evidence type="ECO:0000313" key="15">
    <source>
        <dbReference type="Proteomes" id="UP000231493"/>
    </source>
</evidence>
<evidence type="ECO:0000256" key="4">
    <source>
        <dbReference type="ARBA" id="ARBA00022741"/>
    </source>
</evidence>
<dbReference type="PANTHER" id="PTHR30195">
    <property type="entry name" value="TYPE I SITE-SPECIFIC DEOXYRIBONUCLEASE PROTEIN SUBUNIT M AND R"/>
    <property type="match status" value="1"/>
</dbReference>
<evidence type="ECO:0000256" key="2">
    <source>
        <dbReference type="ARBA" id="ARBA00008598"/>
    </source>
</evidence>
<dbReference type="Gene3D" id="3.90.1570.50">
    <property type="match status" value="1"/>
</dbReference>
<keyword evidence="5 10" id="KW-0680">Restriction system</keyword>
<dbReference type="EMBL" id="PFKO01000367">
    <property type="protein sequence ID" value="PIY31221.1"/>
    <property type="molecule type" value="Genomic_DNA"/>
</dbReference>
<comment type="function">
    <text evidence="10">Subunit R is required for both nuclease and ATPase activities, but not for modification.</text>
</comment>
<keyword evidence="4 10" id="KW-0547">Nucleotide-binding</keyword>
<evidence type="ECO:0000256" key="8">
    <source>
        <dbReference type="ARBA" id="ARBA00022840"/>
    </source>
</evidence>
<keyword evidence="7 10" id="KW-0378">Hydrolase</keyword>
<dbReference type="GO" id="GO:0009035">
    <property type="term" value="F:type I site-specific deoxyribonuclease activity"/>
    <property type="evidence" value="ECO:0007669"/>
    <property type="project" value="UniProtKB-EC"/>
</dbReference>
<dbReference type="InterPro" id="IPR004473">
    <property type="entry name" value="Restrct_endonuc_typeI_HsdR"/>
</dbReference>
<dbReference type="RefSeq" id="WP_406608483.1">
    <property type="nucleotide sequence ID" value="NZ_PFKO01000367.1"/>
</dbReference>
<dbReference type="EC" id="3.1.21.3" evidence="10"/>
<dbReference type="CDD" id="cd22332">
    <property type="entry name" value="HsdR_N"/>
    <property type="match status" value="1"/>
</dbReference>
<comment type="subunit">
    <text evidence="10">The type I restriction/modification system is composed of three polypeptides R, M and S.</text>
</comment>
<protein>
    <recommendedName>
        <fullName evidence="10">Type I restriction enzyme endonuclease subunit</fullName>
        <shortName evidence="10">R protein</shortName>
        <ecNumber evidence="10">3.1.21.3</ecNumber>
    </recommendedName>
</protein>
<sequence length="974" mass="114221">MFERKIVQEPLIKYARQIGWTYLTRDEAVVLRQGEAGLFFYNILKEQLMKLNKEIASASPRNDGSEGIINNEKANEIIKRLENVKNSIEGNQEILQYLKGEKSIYYEKDKRELNIRFIDFGNINNNNQFHVTDEWQYTNGKFTSRGDVIFLINGIPIIIAETKNANKREGIEEGIAQIRRYHRETPEMLTTNQIFNVTHLLDFYYGVTWNLDRKGLFNWKDVEKRNFEKKVKTFFDKDRILQIIKDYIIFFRKNDVLSKIIMRQHQIRAVQKIVDRALEEEKKTGLIWHAQGAGKTFTMIVAAEKILQQPKFEKPTIIMLVDRNELESQLFGNLDAYGFKEGKSMRIANSKKGLRDLLSSDYRGLIVSMIHKFEGMPKDINKRDNIFVLVDEAHRTTGGDLGNYLMAALPNATYFGFTGTPIDKILYGKGTFKIFGKEDDKGYLDKYSIAESIEDGTTVPLHYTLAPSEIRVPKEMLEKEFFELMEKEGVSDVEELNKLLDKAVNLKNFLKSKDRVKKVAEFVARHYQENVEPMGYKAFLVAVDREACALYKKELDKHLPSEYSIVVYSQAQNDGPFLKEHYLSEYKERELKGKIFPNKTKMPKILIVTDKLLTGYDVPILYCIYLDKPMKDHTLLQAIARVNRPYEDEDGLKKSAGFVLDFVGIFERLEKALAFDSDVVASVIRNIDILKSTFENLMKDKARPYLELIGRRFDDKTVERTIEYFSDKDKREEFYRFFKQLEMLYEIISPDKFLRDYINDYWRISYLYSIIRNAFARRILLDKELMRKTSDLVKKHVYTTDISSTLPIYEIKEDTLEALKKSDKSDNVKIINLRKSILKFIDDNQDIQPYLISIGEKAQAIIELYDDRRVTTLEALKRLEEIIREIIQARREQIEKNFDVNTFTIFWLFKRNGISKPDTLAVTINGIFETYPNWKLNSKEKRELTTQLYKILLREVNKTKAVELVEKILKLERR</sequence>
<dbReference type="SMART" id="SM00487">
    <property type="entry name" value="DEXDc"/>
    <property type="match status" value="1"/>
</dbReference>
<comment type="similarity">
    <text evidence="2 10">Belongs to the HsdR family.</text>
</comment>
<dbReference type="InterPro" id="IPR027417">
    <property type="entry name" value="P-loop_NTPase"/>
</dbReference>
<proteinExistence type="inferred from homology"/>
<accession>A0A2M7PLD0</accession>
<dbReference type="SUPFAM" id="SSF52540">
    <property type="entry name" value="P-loop containing nucleoside triphosphate hydrolases"/>
    <property type="match status" value="2"/>
</dbReference>
<evidence type="ECO:0000256" key="6">
    <source>
        <dbReference type="ARBA" id="ARBA00022759"/>
    </source>
</evidence>
<evidence type="ECO:0000313" key="12">
    <source>
        <dbReference type="EMBL" id="PIX34590.1"/>
    </source>
</evidence>
<comment type="caution">
    <text evidence="13">The sequence shown here is derived from an EMBL/GenBank/DDBJ whole genome shotgun (WGS) entry which is preliminary data.</text>
</comment>
<keyword evidence="3" id="KW-0540">Nuclease</keyword>
<reference evidence="12" key="2">
    <citation type="submission" date="2017-09" db="EMBL/GenBank/DDBJ databases">
        <title>Depth-based differentiation of microbial function through sediment-hosted aquifers and enrichment of novel symbionts in the deep terrestrial subsurface.</title>
        <authorList>
            <person name="Probst A.J."/>
            <person name="Ladd B."/>
            <person name="Jarett J.K."/>
            <person name="Geller-Mcgrath D.E."/>
            <person name="Sieber C.M.K."/>
            <person name="Emerson J.B."/>
            <person name="Anantharaman K."/>
            <person name="Thomas B.C."/>
            <person name="Malmstrom R."/>
            <person name="Stieglmeier M."/>
            <person name="Klingl A."/>
            <person name="Woyke T."/>
            <person name="Ryan C.M."/>
            <person name="Banfield J.F."/>
        </authorList>
    </citation>
    <scope>NUCLEOTIDE SEQUENCE</scope>
    <source>
        <strain evidence="12">CG_4_8_14_3_um_filter_34_18</strain>
    </source>
</reference>